<organism evidence="3 4">
    <name type="scientific">Exidia glandulosa HHB12029</name>
    <dbReference type="NCBI Taxonomy" id="1314781"/>
    <lineage>
        <taxon>Eukaryota</taxon>
        <taxon>Fungi</taxon>
        <taxon>Dikarya</taxon>
        <taxon>Basidiomycota</taxon>
        <taxon>Agaricomycotina</taxon>
        <taxon>Agaricomycetes</taxon>
        <taxon>Auriculariales</taxon>
        <taxon>Exidiaceae</taxon>
        <taxon>Exidia</taxon>
    </lineage>
</organism>
<feature type="region of interest" description="Disordered" evidence="1">
    <location>
        <begin position="1"/>
        <end position="44"/>
    </location>
</feature>
<reference evidence="3 4" key="1">
    <citation type="journal article" date="2016" name="Mol. Biol. Evol.">
        <title>Comparative Genomics of Early-Diverging Mushroom-Forming Fungi Provides Insights into the Origins of Lignocellulose Decay Capabilities.</title>
        <authorList>
            <person name="Nagy L.G."/>
            <person name="Riley R."/>
            <person name="Tritt A."/>
            <person name="Adam C."/>
            <person name="Daum C."/>
            <person name="Floudas D."/>
            <person name="Sun H."/>
            <person name="Yadav J.S."/>
            <person name="Pangilinan J."/>
            <person name="Larsson K.H."/>
            <person name="Matsuura K."/>
            <person name="Barry K."/>
            <person name="Labutti K."/>
            <person name="Kuo R."/>
            <person name="Ohm R.A."/>
            <person name="Bhattacharya S.S."/>
            <person name="Shirouzu T."/>
            <person name="Yoshinaga Y."/>
            <person name="Martin F.M."/>
            <person name="Grigoriev I.V."/>
            <person name="Hibbett D.S."/>
        </authorList>
    </citation>
    <scope>NUCLEOTIDE SEQUENCE [LARGE SCALE GENOMIC DNA]</scope>
    <source>
        <strain evidence="3 4">HHB12029</strain>
    </source>
</reference>
<evidence type="ECO:0000313" key="4">
    <source>
        <dbReference type="Proteomes" id="UP000077266"/>
    </source>
</evidence>
<protein>
    <recommendedName>
        <fullName evidence="2">DUF7330 domain-containing protein</fullName>
    </recommendedName>
</protein>
<dbReference type="EMBL" id="KV426062">
    <property type="protein sequence ID" value="KZV89853.1"/>
    <property type="molecule type" value="Genomic_DNA"/>
</dbReference>
<proteinExistence type="predicted"/>
<accession>A0A165G1N0</accession>
<feature type="domain" description="DUF7330" evidence="2">
    <location>
        <begin position="63"/>
        <end position="237"/>
    </location>
</feature>
<dbReference type="Pfam" id="PF24016">
    <property type="entry name" value="DUF7330"/>
    <property type="match status" value="1"/>
</dbReference>
<keyword evidence="4" id="KW-1185">Reference proteome</keyword>
<dbReference type="InterPro" id="IPR055754">
    <property type="entry name" value="DUF7330"/>
</dbReference>
<gene>
    <name evidence="3" type="ORF">EXIGLDRAFT_838236</name>
</gene>
<dbReference type="InParanoid" id="A0A165G1N0"/>
<sequence length="257" mass="28377">MVLYSETPPPEPKMTDNVDTTECQNPPPYADGPDANELPNIPARPVPHNLKRCNWITIKRGTETKHNKIVESFALDPSLELPGQLVAAEILPSRQHIEVEAETCDVEVDVWVVNPPPLIEAPVHAGSTPTKIKISGRDVTFRLHAVNDAPLELHILAVRSLSLALPRSFRGTLRISHPDNENIKLSPSLRASVAYIRDTGAERDYFIGEYSGGRAHWTGSSVILNAGKGKTRLRYVDQPDPPVVTPKWFEIGAPATW</sequence>
<evidence type="ECO:0000313" key="3">
    <source>
        <dbReference type="EMBL" id="KZV89853.1"/>
    </source>
</evidence>
<dbReference type="Proteomes" id="UP000077266">
    <property type="component" value="Unassembled WGS sequence"/>
</dbReference>
<dbReference type="OrthoDB" id="5289249at2759"/>
<evidence type="ECO:0000256" key="1">
    <source>
        <dbReference type="SAM" id="MobiDB-lite"/>
    </source>
</evidence>
<name>A0A165G1N0_EXIGL</name>
<evidence type="ECO:0000259" key="2">
    <source>
        <dbReference type="Pfam" id="PF24016"/>
    </source>
</evidence>
<dbReference type="AlphaFoldDB" id="A0A165G1N0"/>